<dbReference type="EMBL" id="CAUOFW020002602">
    <property type="protein sequence ID" value="CAK9154885.1"/>
    <property type="molecule type" value="Genomic_DNA"/>
</dbReference>
<gene>
    <name evidence="1" type="ORF">ILEXP_LOCUS23242</name>
</gene>
<keyword evidence="2" id="KW-1185">Reference proteome</keyword>
<sequence length="100" mass="10173">MCIISKGSGAVADDLAVAVVNGGAAVVSVGWVSWDVGGCGMVSVNHSNLQDRPKLHGGFSQSVVWPDLVVRADQVGRWVLGMSSGGERMNDGSSGNVFGG</sequence>
<evidence type="ECO:0000313" key="1">
    <source>
        <dbReference type="EMBL" id="CAK9154885.1"/>
    </source>
</evidence>
<proteinExistence type="predicted"/>
<dbReference type="Proteomes" id="UP001642360">
    <property type="component" value="Unassembled WGS sequence"/>
</dbReference>
<evidence type="ECO:0000313" key="2">
    <source>
        <dbReference type="Proteomes" id="UP001642360"/>
    </source>
</evidence>
<protein>
    <submittedName>
        <fullName evidence="1">Uncharacterized protein</fullName>
    </submittedName>
</protein>
<name>A0ABC8SDG8_9AQUA</name>
<comment type="caution">
    <text evidence="1">The sequence shown here is derived from an EMBL/GenBank/DDBJ whole genome shotgun (WGS) entry which is preliminary data.</text>
</comment>
<accession>A0ABC8SDG8</accession>
<organism evidence="1 2">
    <name type="scientific">Ilex paraguariensis</name>
    <name type="common">yerba mate</name>
    <dbReference type="NCBI Taxonomy" id="185542"/>
    <lineage>
        <taxon>Eukaryota</taxon>
        <taxon>Viridiplantae</taxon>
        <taxon>Streptophyta</taxon>
        <taxon>Embryophyta</taxon>
        <taxon>Tracheophyta</taxon>
        <taxon>Spermatophyta</taxon>
        <taxon>Magnoliopsida</taxon>
        <taxon>eudicotyledons</taxon>
        <taxon>Gunneridae</taxon>
        <taxon>Pentapetalae</taxon>
        <taxon>asterids</taxon>
        <taxon>campanulids</taxon>
        <taxon>Aquifoliales</taxon>
        <taxon>Aquifoliaceae</taxon>
        <taxon>Ilex</taxon>
    </lineage>
</organism>
<reference evidence="1 2" key="1">
    <citation type="submission" date="2024-02" db="EMBL/GenBank/DDBJ databases">
        <authorList>
            <person name="Vignale AGUSTIN F."/>
            <person name="Sosa J E."/>
            <person name="Modenutti C."/>
        </authorList>
    </citation>
    <scope>NUCLEOTIDE SEQUENCE [LARGE SCALE GENOMIC DNA]</scope>
</reference>
<dbReference type="AlphaFoldDB" id="A0ABC8SDG8"/>